<dbReference type="InterPro" id="IPR040986">
    <property type="entry name" value="QSOX_FAD-bd_dom"/>
</dbReference>
<evidence type="ECO:0000259" key="9">
    <source>
        <dbReference type="PROSITE" id="PS51324"/>
    </source>
</evidence>
<dbReference type="SUPFAM" id="SSF69000">
    <property type="entry name" value="FAD-dependent thiol oxidase"/>
    <property type="match status" value="1"/>
</dbReference>
<dbReference type="Ensembl" id="ENSUMAT00000037604.1">
    <property type="protein sequence ID" value="ENSUMAP00000031814.1"/>
    <property type="gene ID" value="ENSUMAG00000022932.1"/>
</dbReference>
<dbReference type="InterPro" id="IPR042568">
    <property type="entry name" value="QSOX_FAD-bd_sf"/>
</dbReference>
<dbReference type="FunFam" id="1.20.120.1960:FF:000001">
    <property type="entry name" value="Sulfhydryl oxidase"/>
    <property type="match status" value="1"/>
</dbReference>
<dbReference type="PANTHER" id="PTHR22897">
    <property type="entry name" value="QUIESCIN Q6-RELATED SULFHYDRYL OXIDASE"/>
    <property type="match status" value="1"/>
</dbReference>
<dbReference type="EC" id="1.8.3.2" evidence="7"/>
<dbReference type="GO" id="GO:0005615">
    <property type="term" value="C:extracellular space"/>
    <property type="evidence" value="ECO:0007669"/>
    <property type="project" value="TreeGrafter"/>
</dbReference>
<gene>
    <name evidence="10" type="primary">QSOX2</name>
</gene>
<dbReference type="Gene3D" id="1.20.120.310">
    <property type="entry name" value="ERV/ALR sulfhydryl oxidase domain"/>
    <property type="match status" value="1"/>
</dbReference>
<name>A0A452VDY1_URSMA</name>
<reference evidence="10" key="1">
    <citation type="submission" date="2019-03" db="UniProtKB">
        <authorList>
            <consortium name="Ensembl"/>
        </authorList>
    </citation>
    <scope>IDENTIFICATION</scope>
</reference>
<organism evidence="10">
    <name type="scientific">Ursus maritimus</name>
    <name type="common">Polar bear</name>
    <name type="synonym">Thalarctos maritimus</name>
    <dbReference type="NCBI Taxonomy" id="29073"/>
    <lineage>
        <taxon>Eukaryota</taxon>
        <taxon>Metazoa</taxon>
        <taxon>Chordata</taxon>
        <taxon>Craniata</taxon>
        <taxon>Vertebrata</taxon>
        <taxon>Euteleostomi</taxon>
        <taxon>Mammalia</taxon>
        <taxon>Eutheria</taxon>
        <taxon>Laurasiatheria</taxon>
        <taxon>Carnivora</taxon>
        <taxon>Caniformia</taxon>
        <taxon>Ursidae</taxon>
        <taxon>Ursus</taxon>
    </lineage>
</organism>
<evidence type="ECO:0000256" key="5">
    <source>
        <dbReference type="ARBA" id="ARBA00023002"/>
    </source>
</evidence>
<accession>A0A452VDY1</accession>
<dbReference type="GO" id="GO:0003756">
    <property type="term" value="F:protein disulfide isomerase activity"/>
    <property type="evidence" value="ECO:0007669"/>
    <property type="project" value="TreeGrafter"/>
</dbReference>
<dbReference type="GO" id="GO:0016971">
    <property type="term" value="F:flavin-dependent sulfhydryl oxidase activity"/>
    <property type="evidence" value="ECO:0007669"/>
    <property type="project" value="InterPro"/>
</dbReference>
<evidence type="ECO:0000256" key="2">
    <source>
        <dbReference type="ARBA" id="ARBA00022630"/>
    </source>
</evidence>
<evidence type="ECO:0000256" key="7">
    <source>
        <dbReference type="RuleBase" id="RU371123"/>
    </source>
</evidence>
<dbReference type="Gene3D" id="1.20.120.1960">
    <property type="entry name" value="QSOX sulfhydryl oxidase domain"/>
    <property type="match status" value="1"/>
</dbReference>
<dbReference type="InterPro" id="IPR036774">
    <property type="entry name" value="ERV/ALR_sulphydryl_oxid_sf"/>
</dbReference>
<dbReference type="Pfam" id="PF18108">
    <property type="entry name" value="QSOX_Trx1"/>
    <property type="match status" value="1"/>
</dbReference>
<dbReference type="InterPro" id="IPR039798">
    <property type="entry name" value="Sulfhydryl_oxidase"/>
</dbReference>
<protein>
    <recommendedName>
        <fullName evidence="7">Sulfhydryl oxidase</fullName>
        <ecNumber evidence="7">1.8.3.2</ecNumber>
    </recommendedName>
</protein>
<keyword evidence="2 7" id="KW-0285">Flavoprotein</keyword>
<comment type="catalytic activity">
    <reaction evidence="7">
        <text>2 R'C(R)SH + O2 = R'C(R)S-S(R)CR' + H2O2</text>
        <dbReference type="Rhea" id="RHEA:17357"/>
        <dbReference type="ChEBI" id="CHEBI:15379"/>
        <dbReference type="ChEBI" id="CHEBI:16240"/>
        <dbReference type="ChEBI" id="CHEBI:16520"/>
        <dbReference type="ChEBI" id="CHEBI:17412"/>
        <dbReference type="EC" id="1.8.3.2"/>
    </reaction>
</comment>
<dbReference type="PROSITE" id="PS51324">
    <property type="entry name" value="ERV_ALR"/>
    <property type="match status" value="1"/>
</dbReference>
<keyword evidence="3" id="KW-0732">Signal</keyword>
<evidence type="ECO:0000256" key="4">
    <source>
        <dbReference type="ARBA" id="ARBA00022827"/>
    </source>
</evidence>
<keyword evidence="6" id="KW-1015">Disulfide bond</keyword>
<comment type="cofactor">
    <cofactor evidence="1 7">
        <name>FAD</name>
        <dbReference type="ChEBI" id="CHEBI:57692"/>
    </cofactor>
</comment>
<dbReference type="GeneTree" id="ENSGT00940000159734"/>
<keyword evidence="5 7" id="KW-0560">Oxidoreductase</keyword>
<feature type="compositionally biased region" description="Low complexity" evidence="8">
    <location>
        <begin position="553"/>
        <end position="573"/>
    </location>
</feature>
<keyword evidence="4 7" id="KW-0274">FAD</keyword>
<evidence type="ECO:0000256" key="6">
    <source>
        <dbReference type="ARBA" id="ARBA00023157"/>
    </source>
</evidence>
<dbReference type="Pfam" id="PF04777">
    <property type="entry name" value="Evr1_Alr"/>
    <property type="match status" value="1"/>
</dbReference>
<dbReference type="FunFam" id="1.20.120.310:FF:000001">
    <property type="entry name" value="Sulfhydryl oxidase"/>
    <property type="match status" value="1"/>
</dbReference>
<comment type="function">
    <text evidence="7">Catalyzes the oxidation of sulfhydryl groups in peptide and protein thiols to disulfides with the reduction of oxygen to hydrogen peroxide.</text>
</comment>
<dbReference type="GO" id="GO:0006457">
    <property type="term" value="P:protein folding"/>
    <property type="evidence" value="ECO:0007669"/>
    <property type="project" value="TreeGrafter"/>
</dbReference>
<sequence length="583" mass="64621">MFGDVHEAHAHLVCFTSEPPESRCPGQAPGPNRSVRGDGEASLASVSVLCVRLAPGARLFPRRSPCGLLCAHRGLLTAVSASCPCPCRASRGPGAVGLCGAVLCRANVAVTMACLPAGPDRELQTVRRTMIDFLQNHTDGDRPPACPPLDPARPSDVLSLLDSRDGRYVAVLFENNSSYVGREVILDLLPYENIVVKRVLNGDKGFLEKFGVSSIPSCYLIYPNGTRGLINVGKPLRSFFSSYLKSLPDVRKKMLSLPEKPNKEENPEIVVWREFDRSKLYAADLESGLHYILRVELAAHKSLAGAELRTLKDFVTVLAKLLPGRAPVRKLLETLQEWLANLPLDRIPYNAVLDLVNNKMRISGIFLVNHIKWVGCQGSRPEFRGYTCSLWKLFHTLTVEAGTHPEALDGTGLEADPQAVLQTIRRYVHTFFGCKECSEHFEEMAKESMDSVKTADQAILWLWKKHNLVNSRLAGHLSEDPKFPKVPWPTPDLCPACHEEIKGLHSWNEDQVLLFLKRHYGGDNLVDTYAADQGDTRPRFPREASGRPACRESPSTPRATSRTPPVRRVAARPGWETPEPKRG</sequence>
<dbReference type="GO" id="GO:0000139">
    <property type="term" value="C:Golgi membrane"/>
    <property type="evidence" value="ECO:0007669"/>
    <property type="project" value="TreeGrafter"/>
</dbReference>
<feature type="domain" description="ERV/ALR sulfhydryl oxidase" evidence="9">
    <location>
        <begin position="379"/>
        <end position="488"/>
    </location>
</feature>
<feature type="region of interest" description="Disordered" evidence="8">
    <location>
        <begin position="18"/>
        <end position="38"/>
    </location>
</feature>
<dbReference type="AlphaFoldDB" id="A0A452VDY1"/>
<evidence type="ECO:0000256" key="8">
    <source>
        <dbReference type="SAM" id="MobiDB-lite"/>
    </source>
</evidence>
<evidence type="ECO:0000313" key="10">
    <source>
        <dbReference type="Ensembl" id="ENSUMAP00000031814"/>
    </source>
</evidence>
<dbReference type="Pfam" id="PF18371">
    <property type="entry name" value="FAD_SOX"/>
    <property type="match status" value="1"/>
</dbReference>
<dbReference type="PANTHER" id="PTHR22897:SF7">
    <property type="entry name" value="SULFHYDRYL OXIDASE 2"/>
    <property type="match status" value="1"/>
</dbReference>
<feature type="compositionally biased region" description="Basic and acidic residues" evidence="8">
    <location>
        <begin position="534"/>
        <end position="545"/>
    </location>
</feature>
<dbReference type="Gene3D" id="3.40.30.10">
    <property type="entry name" value="Glutaredoxin"/>
    <property type="match status" value="1"/>
</dbReference>
<evidence type="ECO:0000256" key="3">
    <source>
        <dbReference type="ARBA" id="ARBA00022729"/>
    </source>
</evidence>
<dbReference type="InterPro" id="IPR041269">
    <property type="entry name" value="QSOX_Trx1"/>
</dbReference>
<proteinExistence type="inferred from homology"/>
<dbReference type="FunFam" id="3.40.30.10:FF:000080">
    <property type="entry name" value="Sulfhydryl oxidase"/>
    <property type="match status" value="1"/>
</dbReference>
<evidence type="ECO:0000256" key="1">
    <source>
        <dbReference type="ARBA" id="ARBA00001974"/>
    </source>
</evidence>
<dbReference type="InterPro" id="IPR017905">
    <property type="entry name" value="ERV/ALR_sulphydryl_oxidase"/>
</dbReference>
<feature type="region of interest" description="Disordered" evidence="8">
    <location>
        <begin position="529"/>
        <end position="583"/>
    </location>
</feature>
<comment type="similarity">
    <text evidence="7">Belongs to the quiescin-sulfhydryl oxidase (QSOX) family.</text>
</comment>